<reference evidence="2 3" key="1">
    <citation type="journal article" date="2015" name="Genome Biol. Evol.">
        <title>Comparative Genomics of Listeria Sensu Lato: Genus-Wide Differences in Evolutionary Dynamics and the Progressive Gain of Complex, Potentially Pathogenicity-Related Traits through Lateral Gene Transfer.</title>
        <authorList>
            <person name="Chiara M."/>
            <person name="Caruso M."/>
            <person name="D'Erchia A.M."/>
            <person name="Manzari C."/>
            <person name="Fraccalvieri R."/>
            <person name="Goffredo E."/>
            <person name="Latorre L."/>
            <person name="Miccolupo A."/>
            <person name="Padalino I."/>
            <person name="Santagada G."/>
            <person name="Chiocco D."/>
            <person name="Pesole G."/>
            <person name="Horner D.S."/>
            <person name="Parisi A."/>
        </authorList>
    </citation>
    <scope>NUCLEOTIDE SEQUENCE [LARGE SCALE GENOMIC DNA]</scope>
    <source>
        <strain evidence="2 3">1991</strain>
    </source>
</reference>
<accession>A0A0J8J908</accession>
<proteinExistence type="predicted"/>
<dbReference type="InterPro" id="IPR009293">
    <property type="entry name" value="UPF0478"/>
</dbReference>
<organism evidence="2 3">
    <name type="scientific">Listeria fleischmannii 1991</name>
    <dbReference type="NCBI Taxonomy" id="1430899"/>
    <lineage>
        <taxon>Bacteria</taxon>
        <taxon>Bacillati</taxon>
        <taxon>Bacillota</taxon>
        <taxon>Bacilli</taxon>
        <taxon>Bacillales</taxon>
        <taxon>Listeriaceae</taxon>
        <taxon>Listeria</taxon>
    </lineage>
</organism>
<dbReference type="Proteomes" id="UP000052258">
    <property type="component" value="Unassembled WGS sequence"/>
</dbReference>
<keyword evidence="3" id="KW-1185">Reference proteome</keyword>
<comment type="caution">
    <text evidence="2">The sequence shown here is derived from an EMBL/GenBank/DDBJ whole genome shotgun (WGS) entry which is preliminary data.</text>
</comment>
<protein>
    <submittedName>
        <fullName evidence="2">Uncharacterized protein</fullName>
    </submittedName>
</protein>
<dbReference type="OrthoDB" id="2366030at2"/>
<sequence>MIVILYIAALIAAIGLFVIAIYLSKTLKSTSKTLDEVASTVDKMATELQGISGETQKLLDKTNDLLEDVNGKVAKVDPVFDAIGDVGTSLLGLSQSVRELATLATNKVSANDKKIAQAVSFSHSILAFKDKLKASKAAKEAAKESIQ</sequence>
<evidence type="ECO:0000256" key="1">
    <source>
        <dbReference type="SAM" id="Phobius"/>
    </source>
</evidence>
<gene>
    <name evidence="2" type="ORF">X560_0482</name>
</gene>
<evidence type="ECO:0000313" key="2">
    <source>
        <dbReference type="EMBL" id="KMT60791.1"/>
    </source>
</evidence>
<dbReference type="RefSeq" id="WP_007472657.1">
    <property type="nucleotide sequence ID" value="NZ_KQ130610.1"/>
</dbReference>
<keyword evidence="1" id="KW-1133">Transmembrane helix</keyword>
<dbReference type="PANTHER" id="PTHR40070:SF1">
    <property type="entry name" value="UPF0478 PROTEIN YTXG"/>
    <property type="match status" value="1"/>
</dbReference>
<dbReference type="AlphaFoldDB" id="A0A0J8J908"/>
<keyword evidence="1" id="KW-0812">Transmembrane</keyword>
<dbReference type="EMBL" id="AZHO01000006">
    <property type="protein sequence ID" value="KMT60791.1"/>
    <property type="molecule type" value="Genomic_DNA"/>
</dbReference>
<dbReference type="PANTHER" id="PTHR40070">
    <property type="entry name" value="UPF0478 PROTEIN YTXG"/>
    <property type="match status" value="1"/>
</dbReference>
<feature type="transmembrane region" description="Helical" evidence="1">
    <location>
        <begin position="6"/>
        <end position="23"/>
    </location>
</feature>
<dbReference type="PATRIC" id="fig|1430899.3.peg.497"/>
<keyword evidence="1" id="KW-0472">Membrane</keyword>
<evidence type="ECO:0000313" key="3">
    <source>
        <dbReference type="Proteomes" id="UP000052258"/>
    </source>
</evidence>
<name>A0A0J8J908_9LIST</name>
<dbReference type="Pfam" id="PF06103">
    <property type="entry name" value="DUF948"/>
    <property type="match status" value="1"/>
</dbReference>